<evidence type="ECO:0000259" key="2">
    <source>
        <dbReference type="Pfam" id="PF01521"/>
    </source>
</evidence>
<sequence>MNKTMANDPIILTDGAVTAIKSKTALKDGAVGLRLTIKSTGCSGNSYKMEHVMEQSAADDRFERDGAVLFIPKIHSWMLFGMTIDYEDGDMQSGFTFNNPNETGRCGCGESFTIDPGKRAPG</sequence>
<protein>
    <submittedName>
        <fullName evidence="3">Iron-sulfur cluster assembly accessory protein</fullName>
    </submittedName>
</protein>
<dbReference type="RefSeq" id="WP_015467413.1">
    <property type="nucleotide sequence ID" value="NC_020812.1"/>
</dbReference>
<evidence type="ECO:0000313" key="3">
    <source>
        <dbReference type="EMBL" id="AGH97870.1"/>
    </source>
</evidence>
<evidence type="ECO:0000256" key="1">
    <source>
        <dbReference type="ARBA" id="ARBA00006718"/>
    </source>
</evidence>
<feature type="domain" description="Core" evidence="2">
    <location>
        <begin position="10"/>
        <end position="110"/>
    </location>
</feature>
<dbReference type="InterPro" id="IPR000361">
    <property type="entry name" value="ATAP_core_dom"/>
</dbReference>
<dbReference type="KEGG" id="man:A11S_1052"/>
<accession>M4VHA7</accession>
<dbReference type="GO" id="GO:0016226">
    <property type="term" value="P:iron-sulfur cluster assembly"/>
    <property type="evidence" value="ECO:0007669"/>
    <property type="project" value="InterPro"/>
</dbReference>
<dbReference type="InterPro" id="IPR035903">
    <property type="entry name" value="HesB-like_dom_sf"/>
</dbReference>
<proteinExistence type="inferred from homology"/>
<dbReference type="STRING" id="349215.A11S_1052"/>
<dbReference type="EMBL" id="CP003538">
    <property type="protein sequence ID" value="AGH97870.1"/>
    <property type="molecule type" value="Genomic_DNA"/>
</dbReference>
<dbReference type="GO" id="GO:0005737">
    <property type="term" value="C:cytoplasm"/>
    <property type="evidence" value="ECO:0007669"/>
    <property type="project" value="TreeGrafter"/>
</dbReference>
<organism evidence="3 4">
    <name type="scientific">Micavibrio aeruginosavorus EPB</name>
    <dbReference type="NCBI Taxonomy" id="349215"/>
    <lineage>
        <taxon>Bacteria</taxon>
        <taxon>Pseudomonadati</taxon>
        <taxon>Bdellovibrionota</taxon>
        <taxon>Bdellovibrionia</taxon>
        <taxon>Bdellovibrionales</taxon>
        <taxon>Pseudobdellovibrionaceae</taxon>
        <taxon>Micavibrio</taxon>
    </lineage>
</organism>
<dbReference type="AlphaFoldDB" id="M4VHA7"/>
<dbReference type="Gene3D" id="2.60.300.12">
    <property type="entry name" value="HesB-like domain"/>
    <property type="match status" value="1"/>
</dbReference>
<evidence type="ECO:0000313" key="4">
    <source>
        <dbReference type="Proteomes" id="UP000011932"/>
    </source>
</evidence>
<dbReference type="PANTHER" id="PTHR10072:SF41">
    <property type="entry name" value="IRON-SULFUR CLUSTER ASSEMBLY 1 HOMOLOG, MITOCHONDRIAL"/>
    <property type="match status" value="1"/>
</dbReference>
<dbReference type="GO" id="GO:0051537">
    <property type="term" value="F:2 iron, 2 sulfur cluster binding"/>
    <property type="evidence" value="ECO:0007669"/>
    <property type="project" value="UniProtKB-ARBA"/>
</dbReference>
<name>M4VHA7_9BACT</name>
<dbReference type="HOGENOM" id="CLU_069054_4_0_5"/>
<comment type="similarity">
    <text evidence="1">Belongs to the HesB/IscA family.</text>
</comment>
<dbReference type="Pfam" id="PF01521">
    <property type="entry name" value="Fe-S_biosyn"/>
    <property type="match status" value="1"/>
</dbReference>
<dbReference type="InterPro" id="IPR050322">
    <property type="entry name" value="Fe-S_cluster_asmbl/transfer"/>
</dbReference>
<dbReference type="NCBIfam" id="TIGR00049">
    <property type="entry name" value="iron-sulfur cluster assembly accessory protein"/>
    <property type="match status" value="1"/>
</dbReference>
<dbReference type="PANTHER" id="PTHR10072">
    <property type="entry name" value="IRON-SULFUR CLUSTER ASSEMBLY PROTEIN"/>
    <property type="match status" value="1"/>
</dbReference>
<reference evidence="3 4" key="1">
    <citation type="journal article" date="2013" name="ISME J.">
        <title>By their genes ye shall know them: genomic signatures of predatory bacteria.</title>
        <authorList>
            <person name="Pasternak Z."/>
            <person name="Pietrokovski S."/>
            <person name="Rotem O."/>
            <person name="Gophna U."/>
            <person name="Lurie-Weinberger M.N."/>
            <person name="Jurkevitch E."/>
        </authorList>
    </citation>
    <scope>NUCLEOTIDE SEQUENCE [LARGE SCALE GENOMIC DNA]</scope>
    <source>
        <strain evidence="3">EPB</strain>
    </source>
</reference>
<dbReference type="PROSITE" id="PS01152">
    <property type="entry name" value="HESB"/>
    <property type="match status" value="1"/>
</dbReference>
<dbReference type="SUPFAM" id="SSF89360">
    <property type="entry name" value="HesB-like domain"/>
    <property type="match status" value="1"/>
</dbReference>
<gene>
    <name evidence="3" type="ORF">A11S_1052</name>
</gene>
<dbReference type="InterPro" id="IPR017870">
    <property type="entry name" value="FeS_cluster_insertion_CS"/>
</dbReference>
<dbReference type="InterPro" id="IPR016092">
    <property type="entry name" value="ATAP"/>
</dbReference>
<dbReference type="Proteomes" id="UP000011932">
    <property type="component" value="Chromosome"/>
</dbReference>